<dbReference type="InterPro" id="IPR025269">
    <property type="entry name" value="SAM-like_dom"/>
</dbReference>
<dbReference type="InterPro" id="IPR013762">
    <property type="entry name" value="Integrase-like_cat_sf"/>
</dbReference>
<dbReference type="SUPFAM" id="SSF56349">
    <property type="entry name" value="DNA breaking-rejoining enzymes"/>
    <property type="match status" value="1"/>
</dbReference>
<proteinExistence type="predicted"/>
<dbReference type="InterPro" id="IPR011010">
    <property type="entry name" value="DNA_brk_join_enz"/>
</dbReference>
<evidence type="ECO:0000313" key="5">
    <source>
        <dbReference type="Proteomes" id="UP001324380"/>
    </source>
</evidence>
<dbReference type="Gene3D" id="1.10.150.130">
    <property type="match status" value="1"/>
</dbReference>
<sequence length="215" mass="25278">MANQEFAPATVTRYETTLKHTQDFMQWKYKINDIRVKQIDHQFISEFEFYLRTVRKCNNNSALKYIKNFGKIVRICLASGWIIVNPFLNYKIKIKKIDRPFLSKEELETMASKTFVSARLEQVRDIFLFSCYTGLAYIDVQKLKRSEIVKGFDGEQWVFTNRQKTDTPSRIPLLPYALGVIEKYRNHPQCEVEDKLLPILSNQKMNSYCAPVKVA</sequence>
<feature type="domain" description="Phage integrase SAM-like" evidence="3">
    <location>
        <begin position="7"/>
        <end position="92"/>
    </location>
</feature>
<evidence type="ECO:0000259" key="3">
    <source>
        <dbReference type="Pfam" id="PF13102"/>
    </source>
</evidence>
<dbReference type="Proteomes" id="UP001324380">
    <property type="component" value="Chromosome"/>
</dbReference>
<dbReference type="RefSeq" id="WP_321561023.1">
    <property type="nucleotide sequence ID" value="NZ_CP139558.1"/>
</dbReference>
<evidence type="ECO:0000256" key="1">
    <source>
        <dbReference type="ARBA" id="ARBA00023125"/>
    </source>
</evidence>
<reference evidence="4 5" key="1">
    <citation type="submission" date="2023-11" db="EMBL/GenBank/DDBJ databases">
        <title>Analysis of the Genomes of Mucilaginibacter gossypii cycad 4 and M. sabulilitoris SNA2: microbes with the potential for plant growth promotion.</title>
        <authorList>
            <person name="Hirsch A.M."/>
            <person name="Humm E."/>
            <person name="Rubbi M."/>
            <person name="Del Vecchio G."/>
            <person name="Ha S.M."/>
            <person name="Pellegrini M."/>
            <person name="Gunsalus R.P."/>
        </authorList>
    </citation>
    <scope>NUCLEOTIDE SEQUENCE [LARGE SCALE GENOMIC DNA]</scope>
    <source>
        <strain evidence="4 5">SNA2</strain>
    </source>
</reference>
<gene>
    <name evidence="4" type="ORF">SNE25_21295</name>
</gene>
<evidence type="ECO:0000256" key="2">
    <source>
        <dbReference type="ARBA" id="ARBA00023172"/>
    </source>
</evidence>
<accession>A0ABZ0TFX6</accession>
<keyword evidence="5" id="KW-1185">Reference proteome</keyword>
<protein>
    <submittedName>
        <fullName evidence="4">Site-specific integrase</fullName>
    </submittedName>
</protein>
<dbReference type="EMBL" id="CP139558">
    <property type="protein sequence ID" value="WPU91857.1"/>
    <property type="molecule type" value="Genomic_DNA"/>
</dbReference>
<evidence type="ECO:0000313" key="4">
    <source>
        <dbReference type="EMBL" id="WPU91857.1"/>
    </source>
</evidence>
<dbReference type="Gene3D" id="1.10.443.10">
    <property type="entry name" value="Intergrase catalytic core"/>
    <property type="match status" value="1"/>
</dbReference>
<organism evidence="4 5">
    <name type="scientific">Mucilaginibacter sabulilitoris</name>
    <dbReference type="NCBI Taxonomy" id="1173583"/>
    <lineage>
        <taxon>Bacteria</taxon>
        <taxon>Pseudomonadati</taxon>
        <taxon>Bacteroidota</taxon>
        <taxon>Sphingobacteriia</taxon>
        <taxon>Sphingobacteriales</taxon>
        <taxon>Sphingobacteriaceae</taxon>
        <taxon>Mucilaginibacter</taxon>
    </lineage>
</organism>
<keyword evidence="2" id="KW-0233">DNA recombination</keyword>
<dbReference type="InterPro" id="IPR010998">
    <property type="entry name" value="Integrase_recombinase_N"/>
</dbReference>
<dbReference type="Pfam" id="PF13102">
    <property type="entry name" value="Phage_int_SAM_5"/>
    <property type="match status" value="1"/>
</dbReference>
<name>A0ABZ0TFX6_9SPHI</name>
<keyword evidence="1" id="KW-0238">DNA-binding</keyword>